<comment type="similarity">
    <text evidence="1">Belongs to the trimethylamine methyltransferase family.</text>
</comment>
<dbReference type="GO" id="GO:0032259">
    <property type="term" value="P:methylation"/>
    <property type="evidence" value="ECO:0007669"/>
    <property type="project" value="UniProtKB-KW"/>
</dbReference>
<proteinExistence type="inferred from homology"/>
<comment type="caution">
    <text evidence="5">The sequence shown here is derived from an EMBL/GenBank/DDBJ whole genome shotgun (WGS) entry which is preliminary data.</text>
</comment>
<dbReference type="EMBL" id="BARU01038497">
    <property type="protein sequence ID" value="GAH85317.1"/>
    <property type="molecule type" value="Genomic_DNA"/>
</dbReference>
<keyword evidence="2" id="KW-0489">Methyltransferase</keyword>
<dbReference type="GO" id="GO:0015948">
    <property type="term" value="P:methanogenesis"/>
    <property type="evidence" value="ECO:0007669"/>
    <property type="project" value="InterPro"/>
</dbReference>
<accession>X1IUC4</accession>
<evidence type="ECO:0008006" key="6">
    <source>
        <dbReference type="Google" id="ProtNLM"/>
    </source>
</evidence>
<dbReference type="Pfam" id="PF06253">
    <property type="entry name" value="MTTB"/>
    <property type="match status" value="1"/>
</dbReference>
<feature type="region of interest" description="Disordered" evidence="4">
    <location>
        <begin position="1"/>
        <end position="33"/>
    </location>
</feature>
<dbReference type="InterPro" id="IPR010426">
    <property type="entry name" value="MTTB_MeTrfase"/>
</dbReference>
<dbReference type="GO" id="GO:0008168">
    <property type="term" value="F:methyltransferase activity"/>
    <property type="evidence" value="ECO:0007669"/>
    <property type="project" value="UniProtKB-KW"/>
</dbReference>
<feature type="compositionally biased region" description="Basic and acidic residues" evidence="4">
    <location>
        <begin position="24"/>
        <end position="33"/>
    </location>
</feature>
<evidence type="ECO:0000256" key="2">
    <source>
        <dbReference type="ARBA" id="ARBA00022603"/>
    </source>
</evidence>
<dbReference type="AlphaFoldDB" id="X1IUC4"/>
<organism evidence="5">
    <name type="scientific">marine sediment metagenome</name>
    <dbReference type="NCBI Taxonomy" id="412755"/>
    <lineage>
        <taxon>unclassified sequences</taxon>
        <taxon>metagenomes</taxon>
        <taxon>ecological metagenomes</taxon>
    </lineage>
</organism>
<dbReference type="Gene3D" id="3.20.20.480">
    <property type="entry name" value="Trimethylamine methyltransferase-like"/>
    <property type="match status" value="1"/>
</dbReference>
<name>X1IUC4_9ZZZZ</name>
<gene>
    <name evidence="5" type="ORF">S03H2_59832</name>
</gene>
<evidence type="ECO:0000256" key="4">
    <source>
        <dbReference type="SAM" id="MobiDB-lite"/>
    </source>
</evidence>
<evidence type="ECO:0000256" key="1">
    <source>
        <dbReference type="ARBA" id="ARBA00007137"/>
    </source>
</evidence>
<keyword evidence="3" id="KW-0808">Transferase</keyword>
<reference evidence="5" key="1">
    <citation type="journal article" date="2014" name="Front. Microbiol.">
        <title>High frequency of phylogenetically diverse reductive dehalogenase-homologous genes in deep subseafloor sedimentary metagenomes.</title>
        <authorList>
            <person name="Kawai M."/>
            <person name="Futagami T."/>
            <person name="Toyoda A."/>
            <person name="Takaki Y."/>
            <person name="Nishi S."/>
            <person name="Hori S."/>
            <person name="Arai W."/>
            <person name="Tsubouchi T."/>
            <person name="Morono Y."/>
            <person name="Uchiyama I."/>
            <person name="Ito T."/>
            <person name="Fujiyama A."/>
            <person name="Inagaki F."/>
            <person name="Takami H."/>
        </authorList>
    </citation>
    <scope>NUCLEOTIDE SEQUENCE</scope>
    <source>
        <strain evidence="5">Expedition CK06-06</strain>
    </source>
</reference>
<sequence>MQLEGRNTYFGTGSDCPSTIDPETGEHRSSSKADVARTARLVDGLENYDFFMSMGIASDASRVTSYVHQFDAMVRNTSKPLVFTANNTADMKDIMDLAAVVIDGGRSELKAKPRYILYNEPISPLLHSPDGVDKLLFAAEHNIPVIYIASPMMGGTAPVTMAGCIAQANAESLSGLVIHQLKKPGAPFVYGADATILDMKTMIFSYGCPELQLMDVAFAGLARKYELPLFCIGGATDSKVVDAQ</sequence>
<dbReference type="InterPro" id="IPR038601">
    <property type="entry name" value="MttB-like_sf"/>
</dbReference>
<evidence type="ECO:0000313" key="5">
    <source>
        <dbReference type="EMBL" id="GAH85317.1"/>
    </source>
</evidence>
<feature type="non-terminal residue" evidence="5">
    <location>
        <position position="244"/>
    </location>
</feature>
<protein>
    <recommendedName>
        <fullName evidence="6">Trimethylamine methyltransferase</fullName>
    </recommendedName>
</protein>
<evidence type="ECO:0000256" key="3">
    <source>
        <dbReference type="ARBA" id="ARBA00022679"/>
    </source>
</evidence>